<evidence type="ECO:0000256" key="1">
    <source>
        <dbReference type="ARBA" id="ARBA00022801"/>
    </source>
</evidence>
<dbReference type="SMART" id="SM00855">
    <property type="entry name" value="PGAM"/>
    <property type="match status" value="1"/>
</dbReference>
<dbReference type="Gene3D" id="3.40.50.1240">
    <property type="entry name" value="Phosphoglycerate mutase-like"/>
    <property type="match status" value="1"/>
</dbReference>
<evidence type="ECO:0000313" key="5">
    <source>
        <dbReference type="Proteomes" id="UP000051324"/>
    </source>
</evidence>
<dbReference type="CDD" id="cd07067">
    <property type="entry name" value="HP_PGM_like"/>
    <property type="match status" value="1"/>
</dbReference>
<dbReference type="PANTHER" id="PTHR46517">
    <property type="entry name" value="FRUCTOSE-2,6-BISPHOSPHATASE TIGAR"/>
    <property type="match status" value="1"/>
</dbReference>
<dbReference type="InterPro" id="IPR051695">
    <property type="entry name" value="Phosphoglycerate_Mutase"/>
</dbReference>
<comment type="caution">
    <text evidence="4">The sequence shown here is derived from an EMBL/GenBank/DDBJ whole genome shotgun (WGS) entry which is preliminary data.</text>
</comment>
<dbReference type="GO" id="GO:0005829">
    <property type="term" value="C:cytosol"/>
    <property type="evidence" value="ECO:0007669"/>
    <property type="project" value="TreeGrafter"/>
</dbReference>
<feature type="binding site" evidence="3">
    <location>
        <position position="61"/>
    </location>
    <ligand>
        <name>substrate</name>
    </ligand>
</feature>
<feature type="binding site" evidence="3">
    <location>
        <begin position="11"/>
        <end position="18"/>
    </location>
    <ligand>
        <name>substrate</name>
    </ligand>
</feature>
<dbReference type="EMBL" id="AZFT01000004">
    <property type="protein sequence ID" value="KRL87331.1"/>
    <property type="molecule type" value="Genomic_DNA"/>
</dbReference>
<sequence>MKMTFTLYMVRHGQTILNSYNRLQGWCDSPLTEKGVNDAKNAGKHLADIKFDKAYHSDTTRAMRTCHFILENNHHAADLTPSEIKNFREQSFGYFEGNDAAQTWLMVGALHGCRTYNDILRKYNLGKTRDLLHETDPFKDAENDEQYWARLNAGFDHLRRHTKDGQDVLLVSHSITIRSIVDHFAPEIGAGLLGPKNGAVTKLIVSDDDVKVEYYNHYLDSETY</sequence>
<dbReference type="InterPro" id="IPR001345">
    <property type="entry name" value="PG/BPGM_mutase_AS"/>
</dbReference>
<protein>
    <submittedName>
        <fullName evidence="4">Phosphoglycerate mutase</fullName>
    </submittedName>
</protein>
<organism evidence="4 5">
    <name type="scientific">Ligilactobacillus apodemi DSM 16634 = JCM 16172</name>
    <dbReference type="NCBI Taxonomy" id="1423724"/>
    <lineage>
        <taxon>Bacteria</taxon>
        <taxon>Bacillati</taxon>
        <taxon>Bacillota</taxon>
        <taxon>Bacilli</taxon>
        <taxon>Lactobacillales</taxon>
        <taxon>Lactobacillaceae</taxon>
        <taxon>Ligilactobacillus</taxon>
    </lineage>
</organism>
<evidence type="ECO:0000256" key="3">
    <source>
        <dbReference type="PIRSR" id="PIRSR613078-2"/>
    </source>
</evidence>
<dbReference type="STRING" id="1423724.FC32_GL001756"/>
<dbReference type="GO" id="GO:0004331">
    <property type="term" value="F:fructose-2,6-bisphosphate 2-phosphatase activity"/>
    <property type="evidence" value="ECO:0007669"/>
    <property type="project" value="TreeGrafter"/>
</dbReference>
<proteinExistence type="predicted"/>
<dbReference type="InterPro" id="IPR013078">
    <property type="entry name" value="His_Pase_superF_clade-1"/>
</dbReference>
<dbReference type="InterPro" id="IPR029033">
    <property type="entry name" value="His_PPase_superfam"/>
</dbReference>
<feature type="active site" description="Tele-phosphohistidine intermediate" evidence="2">
    <location>
        <position position="12"/>
    </location>
</feature>
<dbReference type="AlphaFoldDB" id="A0A0R1U7R6"/>
<dbReference type="SUPFAM" id="SSF53254">
    <property type="entry name" value="Phosphoglycerate mutase-like"/>
    <property type="match status" value="1"/>
</dbReference>
<dbReference type="PROSITE" id="PS00175">
    <property type="entry name" value="PG_MUTASE"/>
    <property type="match status" value="1"/>
</dbReference>
<keyword evidence="1" id="KW-0378">Hydrolase</keyword>
<dbReference type="Pfam" id="PF00300">
    <property type="entry name" value="His_Phos_1"/>
    <property type="match status" value="1"/>
</dbReference>
<dbReference type="PANTHER" id="PTHR46517:SF1">
    <property type="entry name" value="FRUCTOSE-2,6-BISPHOSPHATASE TIGAR"/>
    <property type="match status" value="1"/>
</dbReference>
<keyword evidence="5" id="KW-1185">Reference proteome</keyword>
<accession>A0A0R1U7R6</accession>
<evidence type="ECO:0000256" key="2">
    <source>
        <dbReference type="PIRSR" id="PIRSR613078-1"/>
    </source>
</evidence>
<dbReference type="eggNOG" id="COG0406">
    <property type="taxonomic scope" value="Bacteria"/>
</dbReference>
<reference evidence="4 5" key="1">
    <citation type="journal article" date="2015" name="Genome Announc.">
        <title>Expanding the biotechnology potential of lactobacilli through comparative genomics of 213 strains and associated genera.</title>
        <authorList>
            <person name="Sun Z."/>
            <person name="Harris H.M."/>
            <person name="McCann A."/>
            <person name="Guo C."/>
            <person name="Argimon S."/>
            <person name="Zhang W."/>
            <person name="Yang X."/>
            <person name="Jeffery I.B."/>
            <person name="Cooney J.C."/>
            <person name="Kagawa T.F."/>
            <person name="Liu W."/>
            <person name="Song Y."/>
            <person name="Salvetti E."/>
            <person name="Wrobel A."/>
            <person name="Rasinkangas P."/>
            <person name="Parkhill J."/>
            <person name="Rea M.C."/>
            <person name="O'Sullivan O."/>
            <person name="Ritari J."/>
            <person name="Douillard F.P."/>
            <person name="Paul Ross R."/>
            <person name="Yang R."/>
            <person name="Briner A.E."/>
            <person name="Felis G.E."/>
            <person name="de Vos W.M."/>
            <person name="Barrangou R."/>
            <person name="Klaenhammer T.R."/>
            <person name="Caufield P.W."/>
            <person name="Cui Y."/>
            <person name="Zhang H."/>
            <person name="O'Toole P.W."/>
        </authorList>
    </citation>
    <scope>NUCLEOTIDE SEQUENCE [LARGE SCALE GENOMIC DNA]</scope>
    <source>
        <strain evidence="4 5">DSM 16634</strain>
    </source>
</reference>
<dbReference type="GO" id="GO:0045820">
    <property type="term" value="P:negative regulation of glycolytic process"/>
    <property type="evidence" value="ECO:0007669"/>
    <property type="project" value="TreeGrafter"/>
</dbReference>
<name>A0A0R1U7R6_9LACO</name>
<feature type="active site" description="Proton donor/acceptor" evidence="2">
    <location>
        <position position="89"/>
    </location>
</feature>
<dbReference type="PATRIC" id="fig|1423724.4.peg.1827"/>
<dbReference type="Proteomes" id="UP000051324">
    <property type="component" value="Unassembled WGS sequence"/>
</dbReference>
<gene>
    <name evidence="4" type="ORF">FC32_GL001756</name>
</gene>
<evidence type="ECO:0000313" key="4">
    <source>
        <dbReference type="EMBL" id="KRL87331.1"/>
    </source>
</evidence>
<dbReference type="GO" id="GO:0043456">
    <property type="term" value="P:regulation of pentose-phosphate shunt"/>
    <property type="evidence" value="ECO:0007669"/>
    <property type="project" value="TreeGrafter"/>
</dbReference>